<accession>A0A6M4PFU8</accession>
<dbReference type="EMBL" id="CP053189">
    <property type="protein sequence ID" value="QJS09123.1"/>
    <property type="molecule type" value="Genomic_DNA"/>
</dbReference>
<dbReference type="RefSeq" id="WP_171151298.1">
    <property type="nucleotide sequence ID" value="NZ_CP053189.1"/>
</dbReference>
<sequence length="77" mass="8873">MPQTIDAVAVRGHLAEKTTQELCDDYRHLVNSKRRMSWAEQAISDALFERNEVAWVEWQLGGNLFGPSMPHRFFGLI</sequence>
<name>A0A6M4PFU8_9ACTN</name>
<dbReference type="Proteomes" id="UP000502641">
    <property type="component" value="Chromosome"/>
</dbReference>
<organism evidence="1 2">
    <name type="scientific">Streptomyces argyrophylli</name>
    <dbReference type="NCBI Taxonomy" id="2726118"/>
    <lineage>
        <taxon>Bacteria</taxon>
        <taxon>Bacillati</taxon>
        <taxon>Actinomycetota</taxon>
        <taxon>Actinomycetes</taxon>
        <taxon>Kitasatosporales</taxon>
        <taxon>Streptomycetaceae</taxon>
        <taxon>Streptomyces</taxon>
    </lineage>
</organism>
<reference evidence="1 2" key="1">
    <citation type="submission" date="2020-05" db="EMBL/GenBank/DDBJ databases">
        <authorList>
            <person name="Li K."/>
        </authorList>
    </citation>
    <scope>NUCLEOTIDE SEQUENCE [LARGE SCALE GENOMIC DNA]</scope>
    <source>
        <strain evidence="2">jing01</strain>
    </source>
</reference>
<evidence type="ECO:0000313" key="1">
    <source>
        <dbReference type="EMBL" id="QJS09123.1"/>
    </source>
</evidence>
<evidence type="ECO:0000313" key="2">
    <source>
        <dbReference type="Proteomes" id="UP000502641"/>
    </source>
</evidence>
<dbReference type="AlphaFoldDB" id="A0A6M4PFU8"/>
<dbReference type="KEGG" id="sarg:HKX69_05990"/>
<gene>
    <name evidence="1" type="ORF">HKX69_05990</name>
</gene>
<keyword evidence="2" id="KW-1185">Reference proteome</keyword>
<protein>
    <submittedName>
        <fullName evidence="1">Uncharacterized protein</fullName>
    </submittedName>
</protein>
<proteinExistence type="predicted"/>